<dbReference type="GO" id="GO:0042773">
    <property type="term" value="P:ATP synthesis coupled electron transport"/>
    <property type="evidence" value="ECO:0007669"/>
    <property type="project" value="InterPro"/>
</dbReference>
<feature type="transmembrane region" description="Helical" evidence="5">
    <location>
        <begin position="288"/>
        <end position="309"/>
    </location>
</feature>
<keyword evidence="5" id="KW-1003">Cell membrane</keyword>
<gene>
    <name evidence="5 8" type="primary">nuoN</name>
    <name evidence="8" type="ORF">MSTO_22510</name>
</gene>
<evidence type="ECO:0000313" key="8">
    <source>
        <dbReference type="EMBL" id="BBY22046.1"/>
    </source>
</evidence>
<keyword evidence="2 5" id="KW-0812">Transmembrane</keyword>
<dbReference type="GO" id="GO:0050136">
    <property type="term" value="F:NADH dehydrogenase (quinone) (non-electrogenic) activity"/>
    <property type="evidence" value="ECO:0007669"/>
    <property type="project" value="UniProtKB-UniRule"/>
</dbReference>
<dbReference type="PANTHER" id="PTHR22773">
    <property type="entry name" value="NADH DEHYDROGENASE"/>
    <property type="match status" value="1"/>
</dbReference>
<comment type="function">
    <text evidence="5">NDH-1 shuttles electrons from NADH, via FMN and iron-sulfur (Fe-S) centers, to quinones in the respiratory chain. The immediate electron acceptor for the enzyme in this species is believed to be a menaquinone. Couples the redox reaction to proton translocation (for every two electrons transferred, four hydrogen ions are translocated across the cytoplasmic membrane), and thus conserves the redox energy in a proton gradient.</text>
</comment>
<dbReference type="RefSeq" id="WP_163790101.1">
    <property type="nucleotide sequence ID" value="NZ_AP022587.1"/>
</dbReference>
<dbReference type="GO" id="GO:0048038">
    <property type="term" value="F:quinone binding"/>
    <property type="evidence" value="ECO:0007669"/>
    <property type="project" value="UniProtKB-KW"/>
</dbReference>
<feature type="transmembrane region" description="Helical" evidence="5">
    <location>
        <begin position="371"/>
        <end position="395"/>
    </location>
</feature>
<sequence>MTLPTPSIEYFLLCPMLIVFGIAVVGVLVEAFVPRNIRYVSQVTLALGGLIGAFVADIAVSRSLPASGRSAVLGAVAIDRPALYLQGTVVLVAVLAVIFIAERSNIAATANKVKVAAGVSGPASGLDAFTPQASAVPGSDAEREAERAGATQTELFPLLMLSVGGMMVFPAANDLLTMFVALEVLSLPLYLMCGLARHRRLLSQEAAMKYFLLGAFSSAFFLYGVALLYGATGTLLLPGIRDALAAHGDSSMALVGVALLSVGLLFKVGAVPFHSWIPDVYQGAPTPITGFMAAATKVAAFGALLRVVYVALPPLHHEWRPVLWSIAILTMAVGTVTAVNQVDVKRMLAYSSVAHVGFILTGVIADNQAGLAATLFYLVAYSFSTVGAFAIVGLIRNSDGIEDARLSHWAGLGQRSPIVGVMLSMFLLAFAGIPLTSGFISKLTVFKAAAQGGAVPLVIIGVIASGVAAYFYVRVIVLMFFTEPADNTPQVVAPGILSKIAIALCAAITVILGIFPQPLLDLADRAAQLLQ</sequence>
<dbReference type="HAMAP" id="MF_00445">
    <property type="entry name" value="NDH1_NuoN_1"/>
    <property type="match status" value="1"/>
</dbReference>
<evidence type="ECO:0000256" key="3">
    <source>
        <dbReference type="ARBA" id="ARBA00022989"/>
    </source>
</evidence>
<keyword evidence="9" id="KW-1185">Reference proteome</keyword>
<dbReference type="InterPro" id="IPR010096">
    <property type="entry name" value="NADH-Q_OxRdtase_suN/2"/>
</dbReference>
<evidence type="ECO:0000313" key="9">
    <source>
        <dbReference type="Proteomes" id="UP000467130"/>
    </source>
</evidence>
<evidence type="ECO:0000256" key="1">
    <source>
        <dbReference type="ARBA" id="ARBA00004127"/>
    </source>
</evidence>
<feature type="transmembrane region" description="Helical" evidence="5">
    <location>
        <begin position="178"/>
        <end position="198"/>
    </location>
</feature>
<feature type="transmembrane region" description="Helical" evidence="5">
    <location>
        <begin position="493"/>
        <end position="515"/>
    </location>
</feature>
<evidence type="ECO:0000256" key="6">
    <source>
        <dbReference type="RuleBase" id="RU000320"/>
    </source>
</evidence>
<dbReference type="InterPro" id="IPR001750">
    <property type="entry name" value="ND/Mrp_TM"/>
</dbReference>
<comment type="subunit">
    <text evidence="5">NDH-1 is composed of 14 different subunits. Subunits NuoA, H, J, K, L, M, N constitute the membrane sector of the complex.</text>
</comment>
<dbReference type="KEGG" id="msto:MSTO_22510"/>
<feature type="transmembrane region" description="Helical" evidence="5">
    <location>
        <begin position="45"/>
        <end position="63"/>
    </location>
</feature>
<dbReference type="EMBL" id="AP022587">
    <property type="protein sequence ID" value="BBY22046.1"/>
    <property type="molecule type" value="Genomic_DNA"/>
</dbReference>
<feature type="transmembrane region" description="Helical" evidence="5">
    <location>
        <begin position="210"/>
        <end position="231"/>
    </location>
</feature>
<evidence type="ECO:0000256" key="5">
    <source>
        <dbReference type="HAMAP-Rule" id="MF_00445"/>
    </source>
</evidence>
<keyword evidence="5" id="KW-0874">Quinone</keyword>
<dbReference type="GO" id="GO:0008137">
    <property type="term" value="F:NADH dehydrogenase (ubiquinone) activity"/>
    <property type="evidence" value="ECO:0007669"/>
    <property type="project" value="InterPro"/>
</dbReference>
<protein>
    <recommendedName>
        <fullName evidence="5">NADH-quinone oxidoreductase subunit N</fullName>
        <ecNumber evidence="5">7.1.1.-</ecNumber>
    </recommendedName>
    <alternativeName>
        <fullName evidence="5">NADH dehydrogenase I subunit N</fullName>
    </alternativeName>
    <alternativeName>
        <fullName evidence="5">NDH-1 subunit N</fullName>
    </alternativeName>
</protein>
<organism evidence="8 9">
    <name type="scientific">Mycobacterium stomatepiae</name>
    <dbReference type="NCBI Taxonomy" id="470076"/>
    <lineage>
        <taxon>Bacteria</taxon>
        <taxon>Bacillati</taxon>
        <taxon>Actinomycetota</taxon>
        <taxon>Actinomycetes</taxon>
        <taxon>Mycobacteriales</taxon>
        <taxon>Mycobacteriaceae</taxon>
        <taxon>Mycobacterium</taxon>
        <taxon>Mycobacterium simiae complex</taxon>
    </lineage>
</organism>
<dbReference type="NCBIfam" id="TIGR01770">
    <property type="entry name" value="NDH_I_N"/>
    <property type="match status" value="1"/>
</dbReference>
<feature type="transmembrane region" description="Helical" evidence="5">
    <location>
        <begin position="321"/>
        <end position="340"/>
    </location>
</feature>
<feature type="domain" description="NADH:quinone oxidoreductase/Mrp antiporter transmembrane" evidence="7">
    <location>
        <begin position="172"/>
        <end position="466"/>
    </location>
</feature>
<proteinExistence type="inferred from homology"/>
<keyword evidence="5" id="KW-1278">Translocase</keyword>
<feature type="transmembrane region" description="Helical" evidence="5">
    <location>
        <begin position="347"/>
        <end position="365"/>
    </location>
</feature>
<comment type="subcellular location">
    <subcellularLocation>
        <location evidence="5">Cell membrane</location>
        <topology evidence="5">Multi-pass membrane protein</topology>
    </subcellularLocation>
    <subcellularLocation>
        <location evidence="1">Endomembrane system</location>
        <topology evidence="1">Multi-pass membrane protein</topology>
    </subcellularLocation>
    <subcellularLocation>
        <location evidence="6">Membrane</location>
        <topology evidence="6">Multi-pass membrane protein</topology>
    </subcellularLocation>
</comment>
<keyword evidence="3 5" id="KW-1133">Transmembrane helix</keyword>
<dbReference type="NCBIfam" id="NF004441">
    <property type="entry name" value="PRK05777.1-4"/>
    <property type="match status" value="1"/>
</dbReference>
<comment type="catalytic activity">
    <reaction evidence="5">
        <text>a quinone + NADH + 5 H(+)(in) = a quinol + NAD(+) + 4 H(+)(out)</text>
        <dbReference type="Rhea" id="RHEA:57888"/>
        <dbReference type="ChEBI" id="CHEBI:15378"/>
        <dbReference type="ChEBI" id="CHEBI:24646"/>
        <dbReference type="ChEBI" id="CHEBI:57540"/>
        <dbReference type="ChEBI" id="CHEBI:57945"/>
        <dbReference type="ChEBI" id="CHEBI:132124"/>
    </reaction>
</comment>
<evidence type="ECO:0000259" key="7">
    <source>
        <dbReference type="Pfam" id="PF00361"/>
    </source>
</evidence>
<dbReference type="AlphaFoldDB" id="A0A7I7Q7N7"/>
<feature type="transmembrane region" description="Helical" evidence="5">
    <location>
        <begin position="416"/>
        <end position="435"/>
    </location>
</feature>
<feature type="transmembrane region" description="Helical" evidence="5">
    <location>
        <begin position="455"/>
        <end position="481"/>
    </location>
</feature>
<evidence type="ECO:0000256" key="2">
    <source>
        <dbReference type="ARBA" id="ARBA00022692"/>
    </source>
</evidence>
<keyword evidence="4 5" id="KW-0472">Membrane</keyword>
<dbReference type="GO" id="GO:0005886">
    <property type="term" value="C:plasma membrane"/>
    <property type="evidence" value="ECO:0007669"/>
    <property type="project" value="UniProtKB-SubCell"/>
</dbReference>
<reference evidence="8 9" key="1">
    <citation type="journal article" date="2019" name="Emerg. Microbes Infect.">
        <title>Comprehensive subspecies identification of 175 nontuberculous mycobacteria species based on 7547 genomic profiles.</title>
        <authorList>
            <person name="Matsumoto Y."/>
            <person name="Kinjo T."/>
            <person name="Motooka D."/>
            <person name="Nabeya D."/>
            <person name="Jung N."/>
            <person name="Uechi K."/>
            <person name="Horii T."/>
            <person name="Iida T."/>
            <person name="Fujita J."/>
            <person name="Nakamura S."/>
        </authorList>
    </citation>
    <scope>NUCLEOTIDE SEQUENCE [LARGE SCALE GENOMIC DNA]</scope>
    <source>
        <strain evidence="8 9">JCM 17783</strain>
    </source>
</reference>
<dbReference type="Proteomes" id="UP000467130">
    <property type="component" value="Chromosome"/>
</dbReference>
<feature type="transmembrane region" description="Helical" evidence="5">
    <location>
        <begin position="83"/>
        <end position="101"/>
    </location>
</feature>
<dbReference type="Pfam" id="PF00361">
    <property type="entry name" value="Proton_antipo_M"/>
    <property type="match status" value="1"/>
</dbReference>
<evidence type="ECO:0000256" key="4">
    <source>
        <dbReference type="ARBA" id="ARBA00023136"/>
    </source>
</evidence>
<keyword evidence="5" id="KW-0813">Transport</keyword>
<dbReference type="GO" id="GO:0012505">
    <property type="term" value="C:endomembrane system"/>
    <property type="evidence" value="ECO:0007669"/>
    <property type="project" value="UniProtKB-SubCell"/>
</dbReference>
<name>A0A7I7Q7N7_9MYCO</name>
<dbReference type="EC" id="7.1.1.-" evidence="5"/>
<feature type="transmembrane region" description="Helical" evidence="5">
    <location>
        <begin position="12"/>
        <end position="33"/>
    </location>
</feature>
<keyword evidence="5" id="KW-0520">NAD</keyword>
<feature type="transmembrane region" description="Helical" evidence="5">
    <location>
        <begin position="251"/>
        <end position="276"/>
    </location>
</feature>
<accession>A0A7I7Q7N7</accession>
<comment type="similarity">
    <text evidence="5">Belongs to the complex I subunit 2 family.</text>
</comment>
<feature type="transmembrane region" description="Helical" evidence="5">
    <location>
        <begin position="155"/>
        <end position="172"/>
    </location>
</feature>